<reference evidence="1 2" key="1">
    <citation type="submission" date="2017-09" db="EMBL/GenBank/DDBJ databases">
        <title>Large-scale bioinformatics analysis of Bacillus genomes uncovers conserved roles of natural products in bacterial physiology.</title>
        <authorList>
            <consortium name="Agbiome Team Llc"/>
            <person name="Bleich R.M."/>
            <person name="Grubbs K.J."/>
            <person name="Santa Maria K.C."/>
            <person name="Allen S.E."/>
            <person name="Farag S."/>
            <person name="Shank E.A."/>
            <person name="Bowers A."/>
        </authorList>
    </citation>
    <scope>NUCLEOTIDE SEQUENCE [LARGE SCALE GENOMIC DNA]</scope>
    <source>
        <strain evidence="1 2">AFS029792</strain>
    </source>
</reference>
<comment type="caution">
    <text evidence="1">The sequence shown here is derived from an EMBL/GenBank/DDBJ whole genome shotgun (WGS) entry which is preliminary data.</text>
</comment>
<name>A0A9X7E154_BACCE</name>
<evidence type="ECO:0000313" key="2">
    <source>
        <dbReference type="Proteomes" id="UP000225135"/>
    </source>
</evidence>
<proteinExistence type="predicted"/>
<accession>A0A9X7E154</accession>
<protein>
    <submittedName>
        <fullName evidence="1">Uncharacterized protein</fullName>
    </submittedName>
</protein>
<evidence type="ECO:0000313" key="1">
    <source>
        <dbReference type="EMBL" id="PHG74879.1"/>
    </source>
</evidence>
<dbReference type="EMBL" id="NUUR01000122">
    <property type="protein sequence ID" value="PHG74879.1"/>
    <property type="molecule type" value="Genomic_DNA"/>
</dbReference>
<dbReference type="Proteomes" id="UP000225135">
    <property type="component" value="Unassembled WGS sequence"/>
</dbReference>
<dbReference type="AlphaFoldDB" id="A0A9X7E154"/>
<dbReference type="RefSeq" id="WP_025688574.1">
    <property type="nucleotide sequence ID" value="NZ_NUQH01000006.1"/>
</dbReference>
<sequence length="169" mass="19292">MKLNDVTVSLKLPIGSVKGTWSPNKPERDASWEMYVELITRVATNELKDGEGILREALSSFYSLFDITRQILKKYGPDVAKPQKDDISFGYLAVSILNSALRPLLTKWHPLLLEYENKRSESLSVIEHEKAWENHETLRKEIEFVRQILLQYADILGQVAGVPSLIIKP</sequence>
<gene>
    <name evidence="1" type="ORF">COI69_29075</name>
</gene>
<organism evidence="1 2">
    <name type="scientific">Bacillus cereus</name>
    <dbReference type="NCBI Taxonomy" id="1396"/>
    <lineage>
        <taxon>Bacteria</taxon>
        <taxon>Bacillati</taxon>
        <taxon>Bacillota</taxon>
        <taxon>Bacilli</taxon>
        <taxon>Bacillales</taxon>
        <taxon>Bacillaceae</taxon>
        <taxon>Bacillus</taxon>
        <taxon>Bacillus cereus group</taxon>
    </lineage>
</organism>